<gene>
    <name evidence="2" type="ORF">F53441_14591</name>
</gene>
<dbReference type="PANTHER" id="PTHR35563:SF2">
    <property type="entry name" value="BARREL METAL-DEPENDENT HYDROLASE, PUTATIVE (AFU_ORTHOLOGUE AFUA_1G16240)-RELATED"/>
    <property type="match status" value="1"/>
</dbReference>
<dbReference type="Proteomes" id="UP000605986">
    <property type="component" value="Unassembled WGS sequence"/>
</dbReference>
<name>A0A8H4J9Q8_9HYPO</name>
<protein>
    <recommendedName>
        <fullName evidence="1">Amidohydrolase-related domain-containing protein</fullName>
    </recommendedName>
</protein>
<comment type="caution">
    <text evidence="2">The sequence shown here is derived from an EMBL/GenBank/DDBJ whole genome shotgun (WGS) entry which is preliminary data.</text>
</comment>
<evidence type="ECO:0000313" key="2">
    <source>
        <dbReference type="EMBL" id="KAF4415856.1"/>
    </source>
</evidence>
<dbReference type="InterPro" id="IPR052358">
    <property type="entry name" value="Aro_Compnd_Degr_Hydrolases"/>
</dbReference>
<evidence type="ECO:0000313" key="3">
    <source>
        <dbReference type="Proteomes" id="UP000605986"/>
    </source>
</evidence>
<dbReference type="SUPFAM" id="SSF51556">
    <property type="entry name" value="Metallo-dependent hydrolases"/>
    <property type="match status" value="1"/>
</dbReference>
<keyword evidence="3" id="KW-1185">Reference proteome</keyword>
<dbReference type="PANTHER" id="PTHR35563">
    <property type="entry name" value="BARREL METAL-DEPENDENT HYDROLASE, PUTATIVE (AFU_ORTHOLOGUE AFUA_1G16240)-RELATED"/>
    <property type="match status" value="1"/>
</dbReference>
<dbReference type="AlphaFoldDB" id="A0A8H4J9Q8"/>
<organism evidence="2 3">
    <name type="scientific">Fusarium austroafricanum</name>
    <dbReference type="NCBI Taxonomy" id="2364996"/>
    <lineage>
        <taxon>Eukaryota</taxon>
        <taxon>Fungi</taxon>
        <taxon>Dikarya</taxon>
        <taxon>Ascomycota</taxon>
        <taxon>Pezizomycotina</taxon>
        <taxon>Sordariomycetes</taxon>
        <taxon>Hypocreomycetidae</taxon>
        <taxon>Hypocreales</taxon>
        <taxon>Nectriaceae</taxon>
        <taxon>Fusarium</taxon>
        <taxon>Fusarium concolor species complex</taxon>
    </lineage>
</organism>
<dbReference type="GO" id="GO:0016787">
    <property type="term" value="F:hydrolase activity"/>
    <property type="evidence" value="ECO:0007669"/>
    <property type="project" value="InterPro"/>
</dbReference>
<reference evidence="2" key="1">
    <citation type="submission" date="2020-01" db="EMBL/GenBank/DDBJ databases">
        <title>Identification and distribution of gene clusters putatively required for synthesis of sphingolipid metabolism inhibitors in phylogenetically diverse species of the filamentous fungus Fusarium.</title>
        <authorList>
            <person name="Kim H.-S."/>
            <person name="Busman M."/>
            <person name="Brown D.W."/>
            <person name="Divon H."/>
            <person name="Uhlig S."/>
            <person name="Proctor R.H."/>
        </authorList>
    </citation>
    <scope>NUCLEOTIDE SEQUENCE</scope>
    <source>
        <strain evidence="2">NRRL 53441</strain>
    </source>
</reference>
<dbReference type="OrthoDB" id="2135488at2759"/>
<dbReference type="InterPro" id="IPR006680">
    <property type="entry name" value="Amidohydro-rel"/>
</dbReference>
<proteinExistence type="predicted"/>
<dbReference type="EMBL" id="JAADJG010001470">
    <property type="protein sequence ID" value="KAF4415856.1"/>
    <property type="molecule type" value="Genomic_DNA"/>
</dbReference>
<dbReference type="Gene3D" id="3.20.20.140">
    <property type="entry name" value="Metal-dependent hydrolases"/>
    <property type="match status" value="1"/>
</dbReference>
<dbReference type="Pfam" id="PF04909">
    <property type="entry name" value="Amidohydro_2"/>
    <property type="match status" value="1"/>
</dbReference>
<dbReference type="InterPro" id="IPR032466">
    <property type="entry name" value="Metal_Hydrolase"/>
</dbReference>
<evidence type="ECO:0000259" key="1">
    <source>
        <dbReference type="Pfam" id="PF04909"/>
    </source>
</evidence>
<accession>A0A8H4J9Q8</accession>
<feature type="domain" description="Amidohydrolase-related" evidence="1">
    <location>
        <begin position="17"/>
        <end position="293"/>
    </location>
</feature>
<sequence length="305" mass="34018">MNCYNQPDARMPAGAWDSHLHVIDPVRFPLLPSAAYKVGTYTGWDATIHEARIGCGHIVLIQPSIYGYDNALLIDTLKAFGPERALGVVQFDVTNTSAAQLSEWNDLGVRGVRLNFQSSGSTPPAEKLKEMLIKYADALRPFSWVIQLYIAMKDIPSIESVIPTLGVKVVFDHFGHPDLPKVSKSRCPQSLDTDSLTGFESLLRLLKRGNTWVKVSGAYRLSRLPGPDWTDLDPIILELLQAAPSRLVYASDWPHTRFEGLDIKPWTSHLLDLTEGKTEQRNKLFRDNPQELWAGNNATAKSAKL</sequence>